<evidence type="ECO:0000313" key="10">
    <source>
        <dbReference type="EMBL" id="NPE25977.1"/>
    </source>
</evidence>
<sequence length="460" mass="53766">MRILFLLFAMLSSLTMTAQQRFEPNWKSLDKRKTPSWFEDAKFGIFVHWGVYSVPAWAPNADNVYTRYAEWYWHRIIEGTHEGEEFLKFHKTMYGEKAKYQDFASLFNAELFNADQWASLFKRSGARYIVLTSKHHEGFTLWPSAESVNWNSVDIGPHRDICGELTDAVRLTGLKMGFYYSLYEWYHPLYRTDVNRYVAEHMLPQLKDLTERYKPEIIWTDGEWEQTDKTWRAEEFLSWLYNDSPVRKTVVVNDRWGRDTRGKHGSFYTTEYDLVHDDDAKNMTYTHPWEECRGIAGSFGFNRGENIEDYSTAKQLIEILIDKVSRGGNLLLNVGPTADGRIPVIMQERLLQIGKWLSVNGEAIYNSRQWNNMPQENRRQGVYYTVNANNTYALLTNTQKQTLYIKGVKNPTEISMLGYNKPISWHKTADGIKIEIPAISVEESPCDYAWVVKIISHEAK</sequence>
<keyword evidence="6" id="KW-0326">Glycosidase</keyword>
<feature type="chain" id="PRO_5047347511" description="alpha-L-fucosidase" evidence="7">
    <location>
        <begin position="19"/>
        <end position="460"/>
    </location>
</feature>
<dbReference type="SMART" id="SM00812">
    <property type="entry name" value="Alpha_L_fucos"/>
    <property type="match status" value="1"/>
</dbReference>
<evidence type="ECO:0000256" key="5">
    <source>
        <dbReference type="ARBA" id="ARBA00022801"/>
    </source>
</evidence>
<evidence type="ECO:0000256" key="6">
    <source>
        <dbReference type="ARBA" id="ARBA00023295"/>
    </source>
</evidence>
<evidence type="ECO:0000256" key="7">
    <source>
        <dbReference type="SAM" id="SignalP"/>
    </source>
</evidence>
<dbReference type="PIRSF" id="PIRSF001092">
    <property type="entry name" value="Alpha-L-fucosidase"/>
    <property type="match status" value="1"/>
</dbReference>
<evidence type="ECO:0000256" key="4">
    <source>
        <dbReference type="ARBA" id="ARBA00022729"/>
    </source>
</evidence>
<dbReference type="RefSeq" id="WP_172345444.1">
    <property type="nucleotide sequence ID" value="NZ_JABKKJ010000023.1"/>
</dbReference>
<comment type="similarity">
    <text evidence="2">Belongs to the glycosyl hydrolase 29 family.</text>
</comment>
<dbReference type="EC" id="3.2.1.51" evidence="3"/>
<dbReference type="Gene3D" id="3.20.20.80">
    <property type="entry name" value="Glycosidases"/>
    <property type="match status" value="1"/>
</dbReference>
<dbReference type="InterPro" id="IPR013780">
    <property type="entry name" value="Glyco_hydro_b"/>
</dbReference>
<keyword evidence="11" id="KW-1185">Reference proteome</keyword>
<protein>
    <recommendedName>
        <fullName evidence="3">alpha-L-fucosidase</fullName>
        <ecNumber evidence="3">3.2.1.51</ecNumber>
    </recommendedName>
</protein>
<feature type="signal peptide" evidence="7">
    <location>
        <begin position="1"/>
        <end position="18"/>
    </location>
</feature>
<dbReference type="Pfam" id="PF01120">
    <property type="entry name" value="Alpha_L_fucos"/>
    <property type="match status" value="1"/>
</dbReference>
<keyword evidence="5" id="KW-0378">Hydrolase</keyword>
<dbReference type="InterPro" id="IPR057739">
    <property type="entry name" value="Glyco_hydro_29_N"/>
</dbReference>
<evidence type="ECO:0000256" key="1">
    <source>
        <dbReference type="ARBA" id="ARBA00004071"/>
    </source>
</evidence>
<accession>A0ABX2B3D1</accession>
<evidence type="ECO:0000313" key="11">
    <source>
        <dbReference type="Proteomes" id="UP000820977"/>
    </source>
</evidence>
<feature type="domain" description="Alpha-L-fucosidase C-terminal" evidence="9">
    <location>
        <begin position="377"/>
        <end position="454"/>
    </location>
</feature>
<dbReference type="PANTHER" id="PTHR10030:SF37">
    <property type="entry name" value="ALPHA-L-FUCOSIDASE-RELATED"/>
    <property type="match status" value="1"/>
</dbReference>
<evidence type="ECO:0000259" key="8">
    <source>
        <dbReference type="Pfam" id="PF01120"/>
    </source>
</evidence>
<gene>
    <name evidence="10" type="ORF">HPS54_10740</name>
</gene>
<feature type="domain" description="Glycoside hydrolase family 29 N-terminal" evidence="8">
    <location>
        <begin position="12"/>
        <end position="362"/>
    </location>
</feature>
<keyword evidence="4 7" id="KW-0732">Signal</keyword>
<dbReference type="SUPFAM" id="SSF51445">
    <property type="entry name" value="(Trans)glycosidases"/>
    <property type="match status" value="1"/>
</dbReference>
<reference evidence="10 11" key="1">
    <citation type="submission" date="2020-05" db="EMBL/GenBank/DDBJ databases">
        <title>Distinct polysaccharide utilization as determinants for interspecies competition between intestinal Prevotella spp.</title>
        <authorList>
            <person name="Galvez E.J.C."/>
            <person name="Iljazovic A."/>
            <person name="Strowig T."/>
        </authorList>
    </citation>
    <scope>NUCLEOTIDE SEQUENCE [LARGE SCALE GENOMIC DNA]</scope>
    <source>
        <strain evidence="10 11">PCHR</strain>
    </source>
</reference>
<dbReference type="PANTHER" id="PTHR10030">
    <property type="entry name" value="ALPHA-L-FUCOSIDASE"/>
    <property type="match status" value="1"/>
</dbReference>
<dbReference type="InterPro" id="IPR016286">
    <property type="entry name" value="FUC_metazoa-typ"/>
</dbReference>
<evidence type="ECO:0000259" key="9">
    <source>
        <dbReference type="Pfam" id="PF16757"/>
    </source>
</evidence>
<dbReference type="EMBL" id="JABKKJ010000023">
    <property type="protein sequence ID" value="NPE25977.1"/>
    <property type="molecule type" value="Genomic_DNA"/>
</dbReference>
<organism evidence="10 11">
    <name type="scientific">Xylanibacter caecicola</name>
    <dbReference type="NCBI Taxonomy" id="2736294"/>
    <lineage>
        <taxon>Bacteria</taxon>
        <taxon>Pseudomonadati</taxon>
        <taxon>Bacteroidota</taxon>
        <taxon>Bacteroidia</taxon>
        <taxon>Bacteroidales</taxon>
        <taxon>Prevotellaceae</taxon>
        <taxon>Xylanibacter</taxon>
    </lineage>
</organism>
<comment type="caution">
    <text evidence="10">The sequence shown here is derived from an EMBL/GenBank/DDBJ whole genome shotgun (WGS) entry which is preliminary data.</text>
</comment>
<evidence type="ECO:0000256" key="2">
    <source>
        <dbReference type="ARBA" id="ARBA00007951"/>
    </source>
</evidence>
<evidence type="ECO:0000256" key="3">
    <source>
        <dbReference type="ARBA" id="ARBA00012662"/>
    </source>
</evidence>
<comment type="function">
    <text evidence="1">Alpha-L-fucosidase is responsible for hydrolyzing the alpha-1,6-linked fucose joined to the reducing-end N-acetylglucosamine of the carbohydrate moieties of glycoproteins.</text>
</comment>
<dbReference type="PRINTS" id="PR00741">
    <property type="entry name" value="GLHYDRLASE29"/>
</dbReference>
<proteinExistence type="inferred from homology"/>
<dbReference type="Pfam" id="PF16757">
    <property type="entry name" value="Fucosidase_C"/>
    <property type="match status" value="1"/>
</dbReference>
<dbReference type="Gene3D" id="2.60.40.1180">
    <property type="entry name" value="Golgi alpha-mannosidase II"/>
    <property type="match status" value="1"/>
</dbReference>
<dbReference type="InterPro" id="IPR000933">
    <property type="entry name" value="Glyco_hydro_29"/>
</dbReference>
<dbReference type="InterPro" id="IPR017853">
    <property type="entry name" value="GH"/>
</dbReference>
<dbReference type="InterPro" id="IPR031919">
    <property type="entry name" value="Fucosidase_C"/>
</dbReference>
<name>A0ABX2B3D1_9BACT</name>
<dbReference type="Proteomes" id="UP000820977">
    <property type="component" value="Unassembled WGS sequence"/>
</dbReference>